<feature type="transmembrane region" description="Helical" evidence="8">
    <location>
        <begin position="567"/>
        <end position="587"/>
    </location>
</feature>
<dbReference type="Pfam" id="PF00136">
    <property type="entry name" value="DNA_pol_B"/>
    <property type="match status" value="1"/>
</dbReference>
<reference evidence="11 12" key="1">
    <citation type="submission" date="2019-11" db="EMBL/GenBank/DDBJ databases">
        <title>P. haliotis isolates from Z. marina roots.</title>
        <authorList>
            <person name="Cohen M."/>
            <person name="Jospin G."/>
            <person name="Eisen J.A."/>
            <person name="Coil D.A."/>
        </authorList>
    </citation>
    <scope>NUCLEOTIDE SEQUENCE [LARGE SCALE GENOMIC DNA]</scope>
    <source>
        <strain evidence="11 12">UCD-MCMsp1aY</strain>
    </source>
</reference>
<dbReference type="GO" id="GO:0008296">
    <property type="term" value="F:3'-5'-DNA exonuclease activity"/>
    <property type="evidence" value="ECO:0007669"/>
    <property type="project" value="TreeGrafter"/>
</dbReference>
<protein>
    <recommendedName>
        <fullName evidence="2">DNA-directed DNA polymerase</fullName>
        <ecNumber evidence="2">2.7.7.7</ecNumber>
    </recommendedName>
</protein>
<dbReference type="GO" id="GO:0045004">
    <property type="term" value="P:DNA replication proofreading"/>
    <property type="evidence" value="ECO:0007669"/>
    <property type="project" value="TreeGrafter"/>
</dbReference>
<evidence type="ECO:0000256" key="3">
    <source>
        <dbReference type="ARBA" id="ARBA00022679"/>
    </source>
</evidence>
<dbReference type="Proteomes" id="UP000439994">
    <property type="component" value="Unassembled WGS sequence"/>
</dbReference>
<dbReference type="InterPro" id="IPR023211">
    <property type="entry name" value="DNA_pol_palm_dom_sf"/>
</dbReference>
<dbReference type="SUPFAM" id="SSF56672">
    <property type="entry name" value="DNA/RNA polymerases"/>
    <property type="match status" value="1"/>
</dbReference>
<dbReference type="GO" id="GO:0009432">
    <property type="term" value="P:SOS response"/>
    <property type="evidence" value="ECO:0007669"/>
    <property type="project" value="TreeGrafter"/>
</dbReference>
<comment type="catalytic activity">
    <reaction evidence="7">
        <text>DNA(n) + a 2'-deoxyribonucleoside 5'-triphosphate = DNA(n+1) + diphosphate</text>
        <dbReference type="Rhea" id="RHEA:22508"/>
        <dbReference type="Rhea" id="RHEA-COMP:17339"/>
        <dbReference type="Rhea" id="RHEA-COMP:17340"/>
        <dbReference type="ChEBI" id="CHEBI:33019"/>
        <dbReference type="ChEBI" id="CHEBI:61560"/>
        <dbReference type="ChEBI" id="CHEBI:173112"/>
        <dbReference type="EC" id="2.7.7.7"/>
    </reaction>
</comment>
<dbReference type="InterPro" id="IPR050240">
    <property type="entry name" value="DNA_pol_type-B"/>
</dbReference>
<feature type="domain" description="DNA-directed DNA polymerase family B exonuclease" evidence="10">
    <location>
        <begin position="225"/>
        <end position="361"/>
    </location>
</feature>
<dbReference type="EMBL" id="WOCD01000001">
    <property type="protein sequence ID" value="MUH71540.1"/>
    <property type="molecule type" value="Genomic_DNA"/>
</dbReference>
<evidence type="ECO:0000256" key="7">
    <source>
        <dbReference type="ARBA" id="ARBA00049244"/>
    </source>
</evidence>
<sequence>MPMSTHLYQSIPNNGFILTRNQYDAGGRLVFEIWVKTSIGLAKLLIEDQEAVCFVRATDLDALKSVLKLQLSPAYFKPLPLRNFDNEPMVAVYSPSLRAYYKVKQVAETYQIELFEVDVKPIDRYLMERFVKGDVEFVGDLVSNNLPYIEFRKVKLKAASQSAEPQIDLSLLSIDIECNEKGELFSIGLHQGCLEALPEVKPEVKPGANPVPRPRVEDKPVKEAAPYEKVLYNLNGVSESGKKSIELSKSEGESLDYAEWLSTEKALLVRFIEEVQSQDPDGLIGWNFISFDIRLIVRACERHNIKLTLGRDGTVLQFSDGQRGQQRFPDRAYVAGRVVLDGIDVMKNATYHFSSFSLNNVANEVLKDQKIQLTEEGGDKLQAIKLLYTEQPLKLAAYNLQDCILVSKIFSQEKLTQYLITRTRLTGLELDKTGGSVAAFTNLYMPEMHRKGWIANNLVAMEDYVHSPGGFVMDSIPGIHADVLVFDFKSLYPSIIRTFNIDPVALIEAQFDDSKEEVIPGFRGGEFSRDKSILSSILDKLWLARENAKKNNNSIHSNAIKIIMNSFYGVLGLPVVVFMTLNLLALLR</sequence>
<evidence type="ECO:0000256" key="1">
    <source>
        <dbReference type="ARBA" id="ARBA00005755"/>
    </source>
</evidence>
<keyword evidence="3" id="KW-0808">Transferase</keyword>
<evidence type="ECO:0000256" key="4">
    <source>
        <dbReference type="ARBA" id="ARBA00022695"/>
    </source>
</evidence>
<name>A0A6N8F9E9_9GAMM</name>
<dbReference type="AlphaFoldDB" id="A0A6N8F9E9"/>
<evidence type="ECO:0000259" key="10">
    <source>
        <dbReference type="Pfam" id="PF03104"/>
    </source>
</evidence>
<feature type="domain" description="DNA-directed DNA polymerase family B multifunctional" evidence="9">
    <location>
        <begin position="445"/>
        <end position="579"/>
    </location>
</feature>
<evidence type="ECO:0000256" key="6">
    <source>
        <dbReference type="ARBA" id="ARBA00023125"/>
    </source>
</evidence>
<keyword evidence="8" id="KW-0812">Transmembrane</keyword>
<dbReference type="Gene3D" id="3.30.70.2250">
    <property type="match status" value="1"/>
</dbReference>
<proteinExistence type="inferred from homology"/>
<gene>
    <name evidence="11" type="ORF">GNP35_02900</name>
</gene>
<evidence type="ECO:0000259" key="9">
    <source>
        <dbReference type="Pfam" id="PF00136"/>
    </source>
</evidence>
<dbReference type="OrthoDB" id="5807460at2"/>
<dbReference type="Gene3D" id="1.10.287.690">
    <property type="entry name" value="Helix hairpin bin"/>
    <property type="match status" value="1"/>
</dbReference>
<dbReference type="PRINTS" id="PR00106">
    <property type="entry name" value="DNAPOLB"/>
</dbReference>
<keyword evidence="6" id="KW-0238">DNA-binding</keyword>
<keyword evidence="8" id="KW-1133">Transmembrane helix</keyword>
<keyword evidence="5" id="KW-0239">DNA-directed DNA polymerase</keyword>
<evidence type="ECO:0000256" key="2">
    <source>
        <dbReference type="ARBA" id="ARBA00012417"/>
    </source>
</evidence>
<dbReference type="GO" id="GO:0000166">
    <property type="term" value="F:nucleotide binding"/>
    <property type="evidence" value="ECO:0007669"/>
    <property type="project" value="InterPro"/>
</dbReference>
<organism evidence="11 12">
    <name type="scientific">Psychrosphaera haliotis</name>
    <dbReference type="NCBI Taxonomy" id="555083"/>
    <lineage>
        <taxon>Bacteria</taxon>
        <taxon>Pseudomonadati</taxon>
        <taxon>Pseudomonadota</taxon>
        <taxon>Gammaproteobacteria</taxon>
        <taxon>Alteromonadales</taxon>
        <taxon>Pseudoalteromonadaceae</taxon>
        <taxon>Psychrosphaera</taxon>
    </lineage>
</organism>
<dbReference type="GO" id="GO:0003677">
    <property type="term" value="F:DNA binding"/>
    <property type="evidence" value="ECO:0007669"/>
    <property type="project" value="UniProtKB-KW"/>
</dbReference>
<dbReference type="SMART" id="SM00486">
    <property type="entry name" value="POLBc"/>
    <property type="match status" value="1"/>
</dbReference>
<dbReference type="InterPro" id="IPR036397">
    <property type="entry name" value="RNaseH_sf"/>
</dbReference>
<dbReference type="InterPro" id="IPR043502">
    <property type="entry name" value="DNA/RNA_pol_sf"/>
</dbReference>
<comment type="caution">
    <text evidence="11">The sequence shown here is derived from an EMBL/GenBank/DDBJ whole genome shotgun (WGS) entry which is preliminary data.</text>
</comment>
<evidence type="ECO:0000256" key="8">
    <source>
        <dbReference type="SAM" id="Phobius"/>
    </source>
</evidence>
<dbReference type="Gene3D" id="3.30.420.10">
    <property type="entry name" value="Ribonuclease H-like superfamily/Ribonuclease H"/>
    <property type="match status" value="1"/>
</dbReference>
<keyword evidence="8" id="KW-0472">Membrane</keyword>
<dbReference type="InterPro" id="IPR006134">
    <property type="entry name" value="DNA-dir_DNA_pol_B_multi_dom"/>
</dbReference>
<dbReference type="PANTHER" id="PTHR10322:SF23">
    <property type="entry name" value="DNA POLYMERASE DELTA CATALYTIC SUBUNIT"/>
    <property type="match status" value="1"/>
</dbReference>
<dbReference type="InterPro" id="IPR006172">
    <property type="entry name" value="DNA-dir_DNA_pol_B"/>
</dbReference>
<evidence type="ECO:0000313" key="11">
    <source>
        <dbReference type="EMBL" id="MUH71540.1"/>
    </source>
</evidence>
<evidence type="ECO:0000313" key="12">
    <source>
        <dbReference type="Proteomes" id="UP000439994"/>
    </source>
</evidence>
<accession>A0A6N8F9E9</accession>
<dbReference type="InterPro" id="IPR006133">
    <property type="entry name" value="DNA-dir_DNA_pol_B_exonuc"/>
</dbReference>
<dbReference type="InterPro" id="IPR012337">
    <property type="entry name" value="RNaseH-like_sf"/>
</dbReference>
<evidence type="ECO:0000256" key="5">
    <source>
        <dbReference type="ARBA" id="ARBA00022932"/>
    </source>
</evidence>
<keyword evidence="4" id="KW-0548">Nucleotidyltransferase</keyword>
<keyword evidence="12" id="KW-1185">Reference proteome</keyword>
<comment type="similarity">
    <text evidence="1">Belongs to the DNA polymerase type-B family.</text>
</comment>
<dbReference type="SUPFAM" id="SSF53098">
    <property type="entry name" value="Ribonuclease H-like"/>
    <property type="match status" value="1"/>
</dbReference>
<dbReference type="PANTHER" id="PTHR10322">
    <property type="entry name" value="DNA POLYMERASE CATALYTIC SUBUNIT"/>
    <property type="match status" value="1"/>
</dbReference>
<dbReference type="Pfam" id="PF03104">
    <property type="entry name" value="DNA_pol_B_exo1"/>
    <property type="match status" value="1"/>
</dbReference>
<dbReference type="EC" id="2.7.7.7" evidence="2"/>
<dbReference type="Gene3D" id="3.90.1600.10">
    <property type="entry name" value="Palm domain of DNA polymerase"/>
    <property type="match status" value="1"/>
</dbReference>
<dbReference type="GO" id="GO:0003887">
    <property type="term" value="F:DNA-directed DNA polymerase activity"/>
    <property type="evidence" value="ECO:0007669"/>
    <property type="project" value="UniProtKB-KW"/>
</dbReference>